<dbReference type="OrthoDB" id="5962185at2759"/>
<dbReference type="EMBL" id="CACVKT020009760">
    <property type="protein sequence ID" value="CAC5423328.1"/>
    <property type="molecule type" value="Genomic_DNA"/>
</dbReference>
<protein>
    <recommendedName>
        <fullName evidence="2">PID domain-containing protein</fullName>
    </recommendedName>
</protein>
<dbReference type="Pfam" id="PF14719">
    <property type="entry name" value="PID_2"/>
    <property type="match status" value="1"/>
</dbReference>
<dbReference type="SMART" id="SM00462">
    <property type="entry name" value="PTB"/>
    <property type="match status" value="1"/>
</dbReference>
<dbReference type="Gene3D" id="2.30.29.30">
    <property type="entry name" value="Pleckstrin-homology domain (PH domain)/Phosphotyrosine-binding domain (PTB)"/>
    <property type="match status" value="1"/>
</dbReference>
<proteinExistence type="predicted"/>
<dbReference type="Proteomes" id="UP000507470">
    <property type="component" value="Unassembled WGS sequence"/>
</dbReference>
<evidence type="ECO:0000259" key="2">
    <source>
        <dbReference type="PROSITE" id="PS01179"/>
    </source>
</evidence>
<dbReference type="PROSITE" id="PS01179">
    <property type="entry name" value="PID"/>
    <property type="match status" value="1"/>
</dbReference>
<dbReference type="AlphaFoldDB" id="A0A6J8ES05"/>
<feature type="compositionally biased region" description="Low complexity" evidence="1">
    <location>
        <begin position="218"/>
        <end position="228"/>
    </location>
</feature>
<dbReference type="InterPro" id="IPR006020">
    <property type="entry name" value="PTB/PI_dom"/>
</dbReference>
<dbReference type="InterPro" id="IPR051133">
    <property type="entry name" value="Adapter_Engulfment-Domain"/>
</dbReference>
<dbReference type="SUPFAM" id="SSF50729">
    <property type="entry name" value="PH domain-like"/>
    <property type="match status" value="1"/>
</dbReference>
<organism evidence="3 4">
    <name type="scientific">Mytilus coruscus</name>
    <name type="common">Sea mussel</name>
    <dbReference type="NCBI Taxonomy" id="42192"/>
    <lineage>
        <taxon>Eukaryota</taxon>
        <taxon>Metazoa</taxon>
        <taxon>Spiralia</taxon>
        <taxon>Lophotrochozoa</taxon>
        <taxon>Mollusca</taxon>
        <taxon>Bivalvia</taxon>
        <taxon>Autobranchia</taxon>
        <taxon>Pteriomorphia</taxon>
        <taxon>Mytilida</taxon>
        <taxon>Mytiloidea</taxon>
        <taxon>Mytilidae</taxon>
        <taxon>Mytilinae</taxon>
        <taxon>Mytilus</taxon>
    </lineage>
</organism>
<reference evidence="3 4" key="1">
    <citation type="submission" date="2020-06" db="EMBL/GenBank/DDBJ databases">
        <authorList>
            <person name="Li R."/>
            <person name="Bekaert M."/>
        </authorList>
    </citation>
    <scope>NUCLEOTIDE SEQUENCE [LARGE SCALE GENOMIC DNA]</scope>
    <source>
        <strain evidence="4">wild</strain>
    </source>
</reference>
<evidence type="ECO:0000313" key="4">
    <source>
        <dbReference type="Proteomes" id="UP000507470"/>
    </source>
</evidence>
<feature type="compositionally biased region" description="Basic and acidic residues" evidence="1">
    <location>
        <begin position="229"/>
        <end position="270"/>
    </location>
</feature>
<keyword evidence="4" id="KW-1185">Reference proteome</keyword>
<dbReference type="PANTHER" id="PTHR11232:SF74">
    <property type="entry name" value="PTB DOMAIN-CONTAINING ADAPTER PROTEIN CED-6-LIKE PROTEIN"/>
    <property type="match status" value="1"/>
</dbReference>
<feature type="domain" description="PID" evidence="2">
    <location>
        <begin position="18"/>
        <end position="157"/>
    </location>
</feature>
<feature type="region of interest" description="Disordered" evidence="1">
    <location>
        <begin position="203"/>
        <end position="270"/>
    </location>
</feature>
<evidence type="ECO:0000256" key="1">
    <source>
        <dbReference type="SAM" id="MobiDB-lite"/>
    </source>
</evidence>
<dbReference type="InterPro" id="IPR011993">
    <property type="entry name" value="PH-like_dom_sf"/>
</dbReference>
<accession>A0A6J8ES05</accession>
<sequence length="325" mass="36376">MFVSSKVRAKITDSDPVFKTRYLGNVEVYVPNGTGCTNAPVQKLWDNSGEEKAMNKVTTVINIHGIFMKDSDKKKDEGKLFPIENISFCNAESIANGKIFSWISKEENSPRLLCHAVLCSTPEKAKSMALVMSRAFQIAYKEWKTEQNNTVRSHRKDSVKTKTADFDIQLKTRYKIDQTCTKDLQNGVQKTKTDVSETEAKPKICVKNGSDNDDSKSIKSSTSSGNDSVDSKYKDSECQTSEAKRPDTTRDYKEIQPAEKIDNIGKDTLKDDLKDISIQTDNTVLKKEDSIDGYTDKISEVQGQNNGDFTATIGDDNIEPFSQKL</sequence>
<feature type="region of interest" description="Disordered" evidence="1">
    <location>
        <begin position="302"/>
        <end position="325"/>
    </location>
</feature>
<gene>
    <name evidence="3" type="ORF">MCOR_55304</name>
</gene>
<name>A0A6J8ES05_MYTCO</name>
<evidence type="ECO:0000313" key="3">
    <source>
        <dbReference type="EMBL" id="CAC5423328.1"/>
    </source>
</evidence>
<dbReference type="PANTHER" id="PTHR11232">
    <property type="entry name" value="PHOSPHOTYROSINE INTERACTION DOMAIN-CONTAINING FAMILY MEMBER"/>
    <property type="match status" value="1"/>
</dbReference>